<protein>
    <submittedName>
        <fullName evidence="1">Uncharacterized protein</fullName>
    </submittedName>
</protein>
<comment type="caution">
    <text evidence="1">The sequence shown here is derived from an EMBL/GenBank/DDBJ whole genome shotgun (WGS) entry which is preliminary data.</text>
</comment>
<dbReference type="Proteomes" id="UP000290289">
    <property type="component" value="Chromosome 15"/>
</dbReference>
<organism evidence="1 2">
    <name type="scientific">Malus domestica</name>
    <name type="common">Apple</name>
    <name type="synonym">Pyrus malus</name>
    <dbReference type="NCBI Taxonomy" id="3750"/>
    <lineage>
        <taxon>Eukaryota</taxon>
        <taxon>Viridiplantae</taxon>
        <taxon>Streptophyta</taxon>
        <taxon>Embryophyta</taxon>
        <taxon>Tracheophyta</taxon>
        <taxon>Spermatophyta</taxon>
        <taxon>Magnoliopsida</taxon>
        <taxon>eudicotyledons</taxon>
        <taxon>Gunneridae</taxon>
        <taxon>Pentapetalae</taxon>
        <taxon>rosids</taxon>
        <taxon>fabids</taxon>
        <taxon>Rosales</taxon>
        <taxon>Rosaceae</taxon>
        <taxon>Amygdaloideae</taxon>
        <taxon>Maleae</taxon>
        <taxon>Malus</taxon>
    </lineage>
</organism>
<sequence>MEPEEHQTSDKTVRGRKALVWTTNSAEWAVQSLLTQLPLGKDKLDLPKSVRSNRTMRSFLKSCMCMAETPIVANSCQLPPAAWFSKGLKICLGVAYREELIKTGF</sequence>
<dbReference type="EMBL" id="RDQH01000341">
    <property type="protein sequence ID" value="RXH73285.1"/>
    <property type="molecule type" value="Genomic_DNA"/>
</dbReference>
<reference evidence="1 2" key="1">
    <citation type="submission" date="2018-10" db="EMBL/GenBank/DDBJ databases">
        <title>A high-quality apple genome assembly.</title>
        <authorList>
            <person name="Hu J."/>
        </authorList>
    </citation>
    <scope>NUCLEOTIDE SEQUENCE [LARGE SCALE GENOMIC DNA]</scope>
    <source>
        <strain evidence="2">cv. HFTH1</strain>
        <tissue evidence="1">Young leaf</tissue>
    </source>
</reference>
<keyword evidence="2" id="KW-1185">Reference proteome</keyword>
<evidence type="ECO:0000313" key="1">
    <source>
        <dbReference type="EMBL" id="RXH73285.1"/>
    </source>
</evidence>
<dbReference type="AlphaFoldDB" id="A0A498HUN5"/>
<accession>A0A498HUN5</accession>
<gene>
    <name evidence="1" type="ORF">DVH24_012969</name>
</gene>
<evidence type="ECO:0000313" key="2">
    <source>
        <dbReference type="Proteomes" id="UP000290289"/>
    </source>
</evidence>
<proteinExistence type="predicted"/>
<name>A0A498HUN5_MALDO</name>